<keyword evidence="4" id="KW-1185">Reference proteome</keyword>
<evidence type="ECO:0000313" key="3">
    <source>
        <dbReference type="EMBL" id="KAF9413698.1"/>
    </source>
</evidence>
<comment type="caution">
    <text evidence="3">The sequence shown here is derived from an EMBL/GenBank/DDBJ whole genome shotgun (WGS) entry which is preliminary data.</text>
</comment>
<sequence length="427" mass="49320">HKIQDRTQRILALVPVEHAPSDTSDKSDTNSDNELPPPSPSPVSSSAPSINSSLERLNINSSPEPETTQTEGELLETSDIFHVKPEASLQLTPVLHKICPDTPSREPNYDSVPSLSSMISSPMPGPSSTRIRKTRAQKDKKKGIFRHPAIIEETHEASVDFPDDAPLNYFYLFFSEDIFTDLVEQTNMYSVQQTGKSIQVSEDEMRDFISMHIMIGIVEMPCYLDYWSNKFRYGQIADICRFLHFNDTNLQDLDRYYKQKNENKFSVDEMMIPYKGRKAGNRKQYMKDEPNKWGFKNYVHAGVSVMIYDFILYAGEDTFRSYTFTEQESSLGFGAQIVIALARTIKKNQQLCYVTIFSHPQSSFIHRSARLTSPIRFDNIGHYPSIKEDMGRCKYCQKKYNCVLFIMQYETLFCYREKSPQLFFRFP</sequence>
<dbReference type="InterPro" id="IPR029526">
    <property type="entry name" value="PGBD"/>
</dbReference>
<protein>
    <recommendedName>
        <fullName evidence="2">PiggyBac transposable element-derived protein domain-containing protein</fullName>
    </recommendedName>
</protein>
<dbReference type="Pfam" id="PF13843">
    <property type="entry name" value="DDE_Tnp_1_7"/>
    <property type="match status" value="2"/>
</dbReference>
<proteinExistence type="predicted"/>
<evidence type="ECO:0000313" key="4">
    <source>
        <dbReference type="Proteomes" id="UP000648187"/>
    </source>
</evidence>
<feature type="compositionally biased region" description="Low complexity" evidence="1">
    <location>
        <begin position="111"/>
        <end position="128"/>
    </location>
</feature>
<evidence type="ECO:0000256" key="1">
    <source>
        <dbReference type="SAM" id="MobiDB-lite"/>
    </source>
</evidence>
<feature type="non-terminal residue" evidence="3">
    <location>
        <position position="1"/>
    </location>
</feature>
<feature type="region of interest" description="Disordered" evidence="1">
    <location>
        <begin position="1"/>
        <end position="50"/>
    </location>
</feature>
<accession>A0A835GFE0</accession>
<feature type="domain" description="PiggyBac transposable element-derived protein" evidence="2">
    <location>
        <begin position="261"/>
        <end position="349"/>
    </location>
</feature>
<name>A0A835GFE0_SPOEX</name>
<dbReference type="EMBL" id="JACKWZ010000152">
    <property type="protein sequence ID" value="KAF9413698.1"/>
    <property type="molecule type" value="Genomic_DNA"/>
</dbReference>
<feature type="domain" description="PiggyBac transposable element-derived protein" evidence="2">
    <location>
        <begin position="166"/>
        <end position="233"/>
    </location>
</feature>
<dbReference type="Proteomes" id="UP000648187">
    <property type="component" value="Unassembled WGS sequence"/>
</dbReference>
<organism evidence="3 4">
    <name type="scientific">Spodoptera exigua</name>
    <name type="common">Beet armyworm</name>
    <name type="synonym">Noctua fulgens</name>
    <dbReference type="NCBI Taxonomy" id="7107"/>
    <lineage>
        <taxon>Eukaryota</taxon>
        <taxon>Metazoa</taxon>
        <taxon>Ecdysozoa</taxon>
        <taxon>Arthropoda</taxon>
        <taxon>Hexapoda</taxon>
        <taxon>Insecta</taxon>
        <taxon>Pterygota</taxon>
        <taxon>Neoptera</taxon>
        <taxon>Endopterygota</taxon>
        <taxon>Lepidoptera</taxon>
        <taxon>Glossata</taxon>
        <taxon>Ditrysia</taxon>
        <taxon>Noctuoidea</taxon>
        <taxon>Noctuidae</taxon>
        <taxon>Amphipyrinae</taxon>
        <taxon>Spodoptera</taxon>
    </lineage>
</organism>
<feature type="region of interest" description="Disordered" evidence="1">
    <location>
        <begin position="102"/>
        <end position="138"/>
    </location>
</feature>
<reference evidence="3" key="1">
    <citation type="submission" date="2020-08" db="EMBL/GenBank/DDBJ databases">
        <title>Spodoptera exigua strain:BAW_Kor-Di-RS1 Genome sequencing and assembly.</title>
        <authorList>
            <person name="Kim J."/>
            <person name="Nam H.Y."/>
            <person name="Kwon M."/>
            <person name="Choi J.H."/>
            <person name="Cho S.R."/>
            <person name="Kim G.-H."/>
        </authorList>
    </citation>
    <scope>NUCLEOTIDE SEQUENCE</scope>
    <source>
        <strain evidence="3">BAW_Kor-Di-RS1</strain>
        <tissue evidence="3">Whole-body</tissue>
    </source>
</reference>
<dbReference type="PANTHER" id="PTHR47272">
    <property type="entry name" value="DDE_TNP_1_7 DOMAIN-CONTAINING PROTEIN"/>
    <property type="match status" value="1"/>
</dbReference>
<gene>
    <name evidence="3" type="ORF">HW555_008144</name>
</gene>
<dbReference type="PANTHER" id="PTHR47272:SF1">
    <property type="entry name" value="PIGGYBAC TRANSPOSABLE ELEMENT-DERIVED PROTEIN 3-LIKE"/>
    <property type="match status" value="1"/>
</dbReference>
<evidence type="ECO:0000259" key="2">
    <source>
        <dbReference type="Pfam" id="PF13843"/>
    </source>
</evidence>
<feature type="compositionally biased region" description="Basic and acidic residues" evidence="1">
    <location>
        <begin position="19"/>
        <end position="29"/>
    </location>
</feature>
<dbReference type="AlphaFoldDB" id="A0A835GFE0"/>